<evidence type="ECO:0000256" key="1">
    <source>
        <dbReference type="SAM" id="MobiDB-lite"/>
    </source>
</evidence>
<reference evidence="3" key="1">
    <citation type="submission" date="2015-09" db="EMBL/GenBank/DDBJ databases">
        <authorList>
            <consortium name="Pathogen Informatics"/>
        </authorList>
    </citation>
    <scope>NUCLEOTIDE SEQUENCE [LARGE SCALE GENOMIC DNA]</scope>
    <source>
        <strain evidence="3">Lake Konstanz</strain>
    </source>
</reference>
<feature type="compositionally biased region" description="Low complexity" evidence="1">
    <location>
        <begin position="53"/>
        <end position="78"/>
    </location>
</feature>
<evidence type="ECO:0000313" key="3">
    <source>
        <dbReference type="Proteomes" id="UP000051952"/>
    </source>
</evidence>
<dbReference type="VEuPathDB" id="TriTrypDB:BSAL_52550"/>
<feature type="non-terminal residue" evidence="2">
    <location>
        <position position="348"/>
    </location>
</feature>
<gene>
    <name evidence="2" type="ORF">BSAL_52550</name>
</gene>
<sequence length="348" mass="39417">MPPKNVKKPQGKQQPSAAVSTFDKKKEKATSQKRLKSQFEALPPSDDDKDDVVVPPARRVALPPYQLPTAPFAAATPTGDDQGDEEMGEARLVARRPPEDRTPLKQPSWIDPPLPTVITPFTLFIPRFPYGFKHKNIHVEATVRGVNGEKTFFVENLVFRPEGDLLEVSGSVELEQDAANSTVRVLMPSMLHKRFDDEDDPRDRRLYSPGLSNFFIVHGDSFRSGNVQLGNYDALRYILYCVTRLKLTLDDEQRYLTSMFSAWPSKHFSNAQNTFTPFDTISQLAFDYRLTPAMLCVVAGRYAALKPYFPQWWLVFPHTSEFVDKFPPCDQIFASYLAALPEATQARI</sequence>
<organism evidence="2 3">
    <name type="scientific">Bodo saltans</name>
    <name type="common">Flagellated protozoan</name>
    <dbReference type="NCBI Taxonomy" id="75058"/>
    <lineage>
        <taxon>Eukaryota</taxon>
        <taxon>Discoba</taxon>
        <taxon>Euglenozoa</taxon>
        <taxon>Kinetoplastea</taxon>
        <taxon>Metakinetoplastina</taxon>
        <taxon>Eubodonida</taxon>
        <taxon>Bodonidae</taxon>
        <taxon>Bodo</taxon>
    </lineage>
</organism>
<dbReference type="EMBL" id="CYKH01000086">
    <property type="protein sequence ID" value="CUE70688.1"/>
    <property type="molecule type" value="Genomic_DNA"/>
</dbReference>
<evidence type="ECO:0000313" key="2">
    <source>
        <dbReference type="EMBL" id="CUE70688.1"/>
    </source>
</evidence>
<feature type="compositionally biased region" description="Basic residues" evidence="1">
    <location>
        <begin position="1"/>
        <end position="10"/>
    </location>
</feature>
<keyword evidence="3" id="KW-1185">Reference proteome</keyword>
<proteinExistence type="predicted"/>
<feature type="region of interest" description="Disordered" evidence="1">
    <location>
        <begin position="1"/>
        <end position="88"/>
    </location>
</feature>
<dbReference type="Proteomes" id="UP000051952">
    <property type="component" value="Unassembled WGS sequence"/>
</dbReference>
<dbReference type="AlphaFoldDB" id="A0A0S4ILB4"/>
<protein>
    <submittedName>
        <fullName evidence="2">Uncharacterized protein</fullName>
    </submittedName>
</protein>
<name>A0A0S4ILB4_BODSA</name>
<accession>A0A0S4ILB4</accession>